<protein>
    <submittedName>
        <fullName evidence="1">Uncharacterized protein</fullName>
    </submittedName>
</protein>
<reference evidence="1 2" key="1">
    <citation type="submission" date="2016-11" db="EMBL/GenBank/DDBJ databases">
        <authorList>
            <person name="Jaros S."/>
            <person name="Januszkiewicz K."/>
            <person name="Wedrychowicz H."/>
        </authorList>
    </citation>
    <scope>NUCLEOTIDE SEQUENCE [LARGE SCALE GENOMIC DNA]</scope>
    <source>
        <strain evidence="1 2">DSM 14916</strain>
    </source>
</reference>
<dbReference type="Proteomes" id="UP000184387">
    <property type="component" value="Unassembled WGS sequence"/>
</dbReference>
<evidence type="ECO:0000313" key="1">
    <source>
        <dbReference type="EMBL" id="SHJ67794.1"/>
    </source>
</evidence>
<dbReference type="EMBL" id="FQZF01000018">
    <property type="protein sequence ID" value="SHJ67794.1"/>
    <property type="molecule type" value="Genomic_DNA"/>
</dbReference>
<organism evidence="1 2">
    <name type="scientific">Muricoccus roseus</name>
    <dbReference type="NCBI Taxonomy" id="198092"/>
    <lineage>
        <taxon>Bacteria</taxon>
        <taxon>Pseudomonadati</taxon>
        <taxon>Pseudomonadota</taxon>
        <taxon>Alphaproteobacteria</taxon>
        <taxon>Acetobacterales</taxon>
        <taxon>Roseomonadaceae</taxon>
        <taxon>Muricoccus</taxon>
    </lineage>
</organism>
<dbReference type="OrthoDB" id="7272596at2"/>
<gene>
    <name evidence="1" type="ORF">SAMN02745194_03091</name>
</gene>
<name>A0A1M6L9F7_9PROT</name>
<dbReference type="AlphaFoldDB" id="A0A1M6L9F7"/>
<keyword evidence="2" id="KW-1185">Reference proteome</keyword>
<proteinExistence type="predicted"/>
<accession>A0A1M6L9F7</accession>
<sequence>MRRCAFLIVLALAGCAARPEPVPPVPPLAGHGSRAPGINAIEGAAEAFRHPERLQGRPADAAVAVSRLEWAALAVPADETFDTFSTVTGPALTAARWEVRRALGIATDAPGSVVMAGMEGAAAALARGDSAGAAAALPPPVFAPDTLARLANLPRLPQANLATLRAQRDIEFGRAEDWDFP</sequence>
<dbReference type="PROSITE" id="PS51257">
    <property type="entry name" value="PROKAR_LIPOPROTEIN"/>
    <property type="match status" value="1"/>
</dbReference>
<evidence type="ECO:0000313" key="2">
    <source>
        <dbReference type="Proteomes" id="UP000184387"/>
    </source>
</evidence>
<dbReference type="RefSeq" id="WP_073136293.1">
    <property type="nucleotide sequence ID" value="NZ_FQZF01000018.1"/>
</dbReference>